<feature type="transmembrane region" description="Helical" evidence="1">
    <location>
        <begin position="137"/>
        <end position="162"/>
    </location>
</feature>
<reference evidence="2" key="1">
    <citation type="submission" date="2021-12" db="EMBL/GenBank/DDBJ databases">
        <title>Convergent genome expansion in fungi linked to evolution of root-endophyte symbiosis.</title>
        <authorList>
            <consortium name="DOE Joint Genome Institute"/>
            <person name="Ke Y.-H."/>
            <person name="Bonito G."/>
            <person name="Liao H.-L."/>
            <person name="Looney B."/>
            <person name="Rojas-Flechas A."/>
            <person name="Nash J."/>
            <person name="Hameed K."/>
            <person name="Schadt C."/>
            <person name="Martin F."/>
            <person name="Crous P.W."/>
            <person name="Miettinen O."/>
            <person name="Magnuson J.K."/>
            <person name="Labbe J."/>
            <person name="Jacobson D."/>
            <person name="Doktycz M.J."/>
            <person name="Veneault-Fourrey C."/>
            <person name="Kuo A."/>
            <person name="Mondo S."/>
            <person name="Calhoun S."/>
            <person name="Riley R."/>
            <person name="Ohm R."/>
            <person name="LaButti K."/>
            <person name="Andreopoulos B."/>
            <person name="Pangilinan J."/>
            <person name="Nolan M."/>
            <person name="Tritt A."/>
            <person name="Clum A."/>
            <person name="Lipzen A."/>
            <person name="Daum C."/>
            <person name="Barry K."/>
            <person name="Grigoriev I.V."/>
            <person name="Vilgalys R."/>
        </authorList>
    </citation>
    <scope>NUCLEOTIDE SEQUENCE</scope>
    <source>
        <strain evidence="2">PMI_201</strain>
    </source>
</reference>
<keyword evidence="1" id="KW-0472">Membrane</keyword>
<evidence type="ECO:0000256" key="1">
    <source>
        <dbReference type="SAM" id="Phobius"/>
    </source>
</evidence>
<keyword evidence="3" id="KW-1185">Reference proteome</keyword>
<evidence type="ECO:0000313" key="3">
    <source>
        <dbReference type="Proteomes" id="UP001201262"/>
    </source>
</evidence>
<keyword evidence="1" id="KW-1133">Transmembrane helix</keyword>
<dbReference type="Gene3D" id="1.20.140.150">
    <property type="match status" value="1"/>
</dbReference>
<dbReference type="AlphaFoldDB" id="A0AAD4PYB4"/>
<dbReference type="GeneID" id="70240225"/>
<proteinExistence type="predicted"/>
<gene>
    <name evidence="2" type="ORF">BGW36DRAFT_212413</name>
</gene>
<evidence type="ECO:0000313" key="2">
    <source>
        <dbReference type="EMBL" id="KAH8693896.1"/>
    </source>
</evidence>
<dbReference type="Proteomes" id="UP001201262">
    <property type="component" value="Unassembled WGS sequence"/>
</dbReference>
<protein>
    <submittedName>
        <fullName evidence="2">Uncharacterized protein</fullName>
    </submittedName>
</protein>
<dbReference type="EMBL" id="JAJTJA010000009">
    <property type="protein sequence ID" value="KAH8693896.1"/>
    <property type="molecule type" value="Genomic_DNA"/>
</dbReference>
<sequence>MAANEWDPLLPERSRQTGRNYTGVLTKSIVYALTLLLFVIAFALTIASIALPSWISYHSTVPPFHYSLGLHRRCSSLTDTCEPFPQYEDCHGEDRYFCSMWRSVGFLMTFAIVLMSMAVVAYMVILSGGKRLRETGWTVLSLIIILSVAVQVASMALVAYLFDNDDRFSVGLEFGDAVASWKLDKSFTFCTVSWCISFFCAVTVVVAARILPSEGGYELIPDMAAASEAQN</sequence>
<feature type="transmembrane region" description="Helical" evidence="1">
    <location>
        <begin position="104"/>
        <end position="125"/>
    </location>
</feature>
<feature type="transmembrane region" description="Helical" evidence="1">
    <location>
        <begin position="191"/>
        <end position="211"/>
    </location>
</feature>
<feature type="transmembrane region" description="Helical" evidence="1">
    <location>
        <begin position="29"/>
        <end position="55"/>
    </location>
</feature>
<name>A0AAD4PYB4_9EURO</name>
<comment type="caution">
    <text evidence="2">The sequence shown here is derived from an EMBL/GenBank/DDBJ whole genome shotgun (WGS) entry which is preliminary data.</text>
</comment>
<organism evidence="2 3">
    <name type="scientific">Talaromyces proteolyticus</name>
    <dbReference type="NCBI Taxonomy" id="1131652"/>
    <lineage>
        <taxon>Eukaryota</taxon>
        <taxon>Fungi</taxon>
        <taxon>Dikarya</taxon>
        <taxon>Ascomycota</taxon>
        <taxon>Pezizomycotina</taxon>
        <taxon>Eurotiomycetes</taxon>
        <taxon>Eurotiomycetidae</taxon>
        <taxon>Eurotiales</taxon>
        <taxon>Trichocomaceae</taxon>
        <taxon>Talaromyces</taxon>
        <taxon>Talaromyces sect. Bacilispori</taxon>
    </lineage>
</organism>
<dbReference type="RefSeq" id="XP_046069566.1">
    <property type="nucleotide sequence ID" value="XM_046209938.1"/>
</dbReference>
<keyword evidence="1" id="KW-0812">Transmembrane</keyword>
<accession>A0AAD4PYB4</accession>